<evidence type="ECO:0000259" key="1">
    <source>
        <dbReference type="Pfam" id="PF03235"/>
    </source>
</evidence>
<proteinExistence type="predicted"/>
<dbReference type="Proteomes" id="UP000318741">
    <property type="component" value="Chromosome"/>
</dbReference>
<evidence type="ECO:0000313" key="3">
    <source>
        <dbReference type="EMBL" id="QDT14609.1"/>
    </source>
</evidence>
<evidence type="ECO:0008006" key="5">
    <source>
        <dbReference type="Google" id="ProtNLM"/>
    </source>
</evidence>
<dbReference type="EMBL" id="CP036265">
    <property type="protein sequence ID" value="QDT14609.1"/>
    <property type="molecule type" value="Genomic_DNA"/>
</dbReference>
<dbReference type="Pfam" id="PF07510">
    <property type="entry name" value="GmrSD_C"/>
    <property type="match status" value="1"/>
</dbReference>
<keyword evidence="4" id="KW-1185">Reference proteome</keyword>
<protein>
    <recommendedName>
        <fullName evidence="5">DUF262 domain-containing protein</fullName>
    </recommendedName>
</protein>
<dbReference type="Pfam" id="PF03235">
    <property type="entry name" value="GmrSD_N"/>
    <property type="match status" value="1"/>
</dbReference>
<dbReference type="PANTHER" id="PTHR35149">
    <property type="entry name" value="SLL5132 PROTEIN"/>
    <property type="match status" value="1"/>
</dbReference>
<dbReference type="AlphaFoldDB" id="A0A517P5G1"/>
<evidence type="ECO:0000313" key="4">
    <source>
        <dbReference type="Proteomes" id="UP000318741"/>
    </source>
</evidence>
<name>A0A517P5G1_9PLAN</name>
<feature type="domain" description="GmrSD restriction endonucleases C-terminal" evidence="2">
    <location>
        <begin position="424"/>
        <end position="580"/>
    </location>
</feature>
<dbReference type="PANTHER" id="PTHR35149:SF2">
    <property type="entry name" value="DUF262 DOMAIN-CONTAINING PROTEIN"/>
    <property type="match status" value="1"/>
</dbReference>
<dbReference type="KEGG" id="acaf:CA12_06850"/>
<sequence length="605" mass="68252">MPEQTIHSADIGVAGVFQSFYVVPDYQREYVWQTEQVEQLLGDIYEEQSDAPAGQAPEYFIGSVVVCPGAEDGVLDLIDGQQRMTTLFLTLCAIRDRLKELDAPAPGSLGPQIAATATDETGQDTFRYRLDLQYADSGDVLIRIAESGDATVDAKRGTRSMENIANAYQTVRSFLRREFDEAHEVKAFYGYLTNKVKLIRIETEDVAKALKIFETINDRGVGLDSMDLLKNLLFMKSDRDSFEALKDRWKRLQDTIHRAGEKPLRFLRYFVFSRYEVDKLREDQIYGWFSKNAALCGFDDAPIGFADELLTAAEAYGRFLEGRNAAGVERPSLESLNTLAGSASRQHMILLLAGRELPEGLFDRLVREVESLIFAYAITREHTRTFERRFAQWTKKLRAVRTGAELDAFLAGTVEPDRQALAARFRDAMGRMTYGSLQKYRLKYLLAKLTQDVEVRAYGETEGTKWLKKYMGKEYEIEHIFPTGAAEAKEEFGPISDPAVGQRLGNLTLIEKSINASISNKPFSKKRNAYKQSQLLLTRSIAERPNVGVNTKIDQAVADLKAYEEWNEQTIEHRQRVLTRLAQEVWGVGTADRRDSGAVAGQEAG</sequence>
<feature type="domain" description="GmrSD restriction endonucleases N-terminal" evidence="1">
    <location>
        <begin position="21"/>
        <end position="234"/>
    </location>
</feature>
<dbReference type="OrthoDB" id="9798761at2"/>
<evidence type="ECO:0000259" key="2">
    <source>
        <dbReference type="Pfam" id="PF07510"/>
    </source>
</evidence>
<dbReference type="InterPro" id="IPR004919">
    <property type="entry name" value="GmrSD_N"/>
</dbReference>
<reference evidence="3 4" key="1">
    <citation type="submission" date="2019-02" db="EMBL/GenBank/DDBJ databases">
        <title>Deep-cultivation of Planctomycetes and their phenomic and genomic characterization uncovers novel biology.</title>
        <authorList>
            <person name="Wiegand S."/>
            <person name="Jogler M."/>
            <person name="Boedeker C."/>
            <person name="Pinto D."/>
            <person name="Vollmers J."/>
            <person name="Rivas-Marin E."/>
            <person name="Kohn T."/>
            <person name="Peeters S.H."/>
            <person name="Heuer A."/>
            <person name="Rast P."/>
            <person name="Oberbeckmann S."/>
            <person name="Bunk B."/>
            <person name="Jeske O."/>
            <person name="Meyerdierks A."/>
            <person name="Storesund J.E."/>
            <person name="Kallscheuer N."/>
            <person name="Luecker S."/>
            <person name="Lage O.M."/>
            <person name="Pohl T."/>
            <person name="Merkel B.J."/>
            <person name="Hornburger P."/>
            <person name="Mueller R.-W."/>
            <person name="Bruemmer F."/>
            <person name="Labrenz M."/>
            <person name="Spormann A.M."/>
            <person name="Op den Camp H."/>
            <person name="Overmann J."/>
            <person name="Amann R."/>
            <person name="Jetten M.S.M."/>
            <person name="Mascher T."/>
            <person name="Medema M.H."/>
            <person name="Devos D.P."/>
            <person name="Kaster A.-K."/>
            <person name="Ovreas L."/>
            <person name="Rohde M."/>
            <person name="Galperin M.Y."/>
            <person name="Jogler C."/>
        </authorList>
    </citation>
    <scope>NUCLEOTIDE SEQUENCE [LARGE SCALE GENOMIC DNA]</scope>
    <source>
        <strain evidence="3 4">CA12</strain>
    </source>
</reference>
<dbReference type="InterPro" id="IPR011089">
    <property type="entry name" value="GmrSD_C"/>
</dbReference>
<dbReference type="RefSeq" id="WP_145357488.1">
    <property type="nucleotide sequence ID" value="NZ_CP036265.1"/>
</dbReference>
<accession>A0A517P5G1</accession>
<gene>
    <name evidence="3" type="ORF">CA12_06850</name>
</gene>
<organism evidence="3 4">
    <name type="scientific">Alienimonas californiensis</name>
    <dbReference type="NCBI Taxonomy" id="2527989"/>
    <lineage>
        <taxon>Bacteria</taxon>
        <taxon>Pseudomonadati</taxon>
        <taxon>Planctomycetota</taxon>
        <taxon>Planctomycetia</taxon>
        <taxon>Planctomycetales</taxon>
        <taxon>Planctomycetaceae</taxon>
        <taxon>Alienimonas</taxon>
    </lineage>
</organism>